<name>A0ABS7ELG0_9GAMM</name>
<gene>
    <name evidence="1" type="ORF">K0504_15870</name>
</gene>
<dbReference type="InterPro" id="IPR043519">
    <property type="entry name" value="NT_sf"/>
</dbReference>
<organism evidence="1 2">
    <name type="scientific">Neiella holothuriorum</name>
    <dbReference type="NCBI Taxonomy" id="2870530"/>
    <lineage>
        <taxon>Bacteria</taxon>
        <taxon>Pseudomonadati</taxon>
        <taxon>Pseudomonadota</taxon>
        <taxon>Gammaproteobacteria</taxon>
        <taxon>Alteromonadales</taxon>
        <taxon>Echinimonadaceae</taxon>
        <taxon>Neiella</taxon>
    </lineage>
</organism>
<dbReference type="EMBL" id="JAHZSS010000024">
    <property type="protein sequence ID" value="MBW8192517.1"/>
    <property type="molecule type" value="Genomic_DNA"/>
</dbReference>
<accession>A0ABS7ELG0</accession>
<sequence>MPQVALLLSRLQQIAEALAKRPSAVALLGLGSVGLERERLDQYSDLDFFVIAAPGKKHQLLSDMSWLSDPAPLAYRFANTADGCKALYADGVFCEFAVFELAELASVTYAPGQVIWHRPAIDPSMLEPKQPLPQPTMSSAEWLVGEALTNLLVGMQRDVRGERLSAMRFVQVYALDRIIELTEQRQANDSSPPADPFSLERRFEMRHQHSNHWLLQMAQGYNRNAQSALAILRHLQNQFDVEPTMAQAIDDLCQQALAND</sequence>
<dbReference type="Gene3D" id="3.30.460.10">
    <property type="entry name" value="Beta Polymerase, domain 2"/>
    <property type="match status" value="1"/>
</dbReference>
<evidence type="ECO:0000313" key="1">
    <source>
        <dbReference type="EMBL" id="MBW8192517.1"/>
    </source>
</evidence>
<dbReference type="RefSeq" id="WP_220105141.1">
    <property type="nucleotide sequence ID" value="NZ_JAHZSS010000024.1"/>
</dbReference>
<comment type="caution">
    <text evidence="1">The sequence shown here is derived from an EMBL/GenBank/DDBJ whole genome shotgun (WGS) entry which is preliminary data.</text>
</comment>
<reference evidence="1" key="1">
    <citation type="submission" date="2021-07" db="EMBL/GenBank/DDBJ databases">
        <title>Neiella marina sp. nov., isolated from the intestinal content of sea cucumber Apostichopus japonicus.</title>
        <authorList>
            <person name="Bai X."/>
        </authorList>
    </citation>
    <scope>NUCLEOTIDE SEQUENCE</scope>
    <source>
        <strain evidence="1">126</strain>
    </source>
</reference>
<evidence type="ECO:0000313" key="2">
    <source>
        <dbReference type="Proteomes" id="UP001166251"/>
    </source>
</evidence>
<proteinExistence type="predicted"/>
<keyword evidence="2" id="KW-1185">Reference proteome</keyword>
<dbReference type="Proteomes" id="UP001166251">
    <property type="component" value="Unassembled WGS sequence"/>
</dbReference>
<protein>
    <submittedName>
        <fullName evidence="1">Uncharacterized protein</fullName>
    </submittedName>
</protein>